<dbReference type="Pfam" id="PF01423">
    <property type="entry name" value="LSM"/>
    <property type="match status" value="1"/>
</dbReference>
<evidence type="ECO:0000256" key="8">
    <source>
        <dbReference type="ARBA" id="ARBA00023274"/>
    </source>
</evidence>
<dbReference type="GO" id="GO:0003723">
    <property type="term" value="F:RNA binding"/>
    <property type="evidence" value="ECO:0007669"/>
    <property type="project" value="UniProtKB-UniRule"/>
</dbReference>
<evidence type="ECO:0000256" key="4">
    <source>
        <dbReference type="ARBA" id="ARBA00022728"/>
    </source>
</evidence>
<evidence type="ECO:0000256" key="6">
    <source>
        <dbReference type="ARBA" id="ARBA00023187"/>
    </source>
</evidence>
<dbReference type="EMBL" id="JAVRJZ010000016">
    <property type="protein sequence ID" value="KAK2711428.1"/>
    <property type="molecule type" value="Genomic_DNA"/>
</dbReference>
<evidence type="ECO:0000256" key="2">
    <source>
        <dbReference type="ARBA" id="ARBA00007927"/>
    </source>
</evidence>
<accession>A0AA88HHK1</accession>
<evidence type="ECO:0000256" key="3">
    <source>
        <dbReference type="ARBA" id="ARBA00022664"/>
    </source>
</evidence>
<evidence type="ECO:0000256" key="10">
    <source>
        <dbReference type="PIRNR" id="PIRNR006609"/>
    </source>
</evidence>
<keyword evidence="4 10" id="KW-0747">Spliceosome</keyword>
<dbReference type="PANTHER" id="PTHR11021:SF0">
    <property type="entry name" value="SMALL NUCLEAR RIBONUCLEOPROTEIN F"/>
    <property type="match status" value="1"/>
</dbReference>
<dbReference type="Gene3D" id="2.30.30.100">
    <property type="match status" value="1"/>
</dbReference>
<evidence type="ECO:0000256" key="7">
    <source>
        <dbReference type="ARBA" id="ARBA00023242"/>
    </source>
</evidence>
<dbReference type="GO" id="GO:0005685">
    <property type="term" value="C:U1 snRNP"/>
    <property type="evidence" value="ECO:0007669"/>
    <property type="project" value="TreeGrafter"/>
</dbReference>
<dbReference type="GO" id="GO:0000398">
    <property type="term" value="P:mRNA splicing, via spliceosome"/>
    <property type="evidence" value="ECO:0007669"/>
    <property type="project" value="InterPro"/>
</dbReference>
<reference evidence="12" key="1">
    <citation type="submission" date="2023-07" db="EMBL/GenBank/DDBJ databases">
        <title>Chromosome-level genome assembly of Artemia franciscana.</title>
        <authorList>
            <person name="Jo E."/>
        </authorList>
    </citation>
    <scope>NUCLEOTIDE SEQUENCE</scope>
    <source>
        <tissue evidence="12">Whole body</tissue>
    </source>
</reference>
<dbReference type="InterPro" id="IPR001163">
    <property type="entry name" value="Sm_dom_euk/arc"/>
</dbReference>
<comment type="function">
    <text evidence="10">Plays a role in pre-mRNA splicing as a core component of the spliceosomal U1, U2, U4 and U5 small nuclear ribonucleoproteins (snRNPs), the building blocks of the spliceosome.</text>
</comment>
<sequence length="87" mass="9642">MTSSMPVNPKPFINSLVGKMVICKLKWGQEYKGYLVSVDGYMNVQMEGCEEFEKGISTAIGQVLIRCNNILYIKGADEGGEEGEMNE</sequence>
<dbReference type="SMART" id="SM00651">
    <property type="entry name" value="Sm"/>
    <property type="match status" value="1"/>
</dbReference>
<keyword evidence="13" id="KW-1185">Reference proteome</keyword>
<organism evidence="12 13">
    <name type="scientific">Artemia franciscana</name>
    <name type="common">Brine shrimp</name>
    <name type="synonym">Artemia sanfranciscana</name>
    <dbReference type="NCBI Taxonomy" id="6661"/>
    <lineage>
        <taxon>Eukaryota</taxon>
        <taxon>Metazoa</taxon>
        <taxon>Ecdysozoa</taxon>
        <taxon>Arthropoda</taxon>
        <taxon>Crustacea</taxon>
        <taxon>Branchiopoda</taxon>
        <taxon>Anostraca</taxon>
        <taxon>Artemiidae</taxon>
        <taxon>Artemia</taxon>
    </lineage>
</organism>
<dbReference type="PROSITE" id="PS52002">
    <property type="entry name" value="SM"/>
    <property type="match status" value="1"/>
</dbReference>
<dbReference type="CDD" id="cd01722">
    <property type="entry name" value="Sm_F"/>
    <property type="match status" value="1"/>
</dbReference>
<keyword evidence="6 10" id="KW-0508">mRNA splicing</keyword>
<dbReference type="InterPro" id="IPR016487">
    <property type="entry name" value="Lsm6/sSmF"/>
</dbReference>
<evidence type="ECO:0000256" key="1">
    <source>
        <dbReference type="ARBA" id="ARBA00004123"/>
    </source>
</evidence>
<keyword evidence="7 10" id="KW-0539">Nucleus</keyword>
<dbReference type="InterPro" id="IPR047575">
    <property type="entry name" value="Sm"/>
</dbReference>
<evidence type="ECO:0000259" key="11">
    <source>
        <dbReference type="PROSITE" id="PS52002"/>
    </source>
</evidence>
<dbReference type="GO" id="GO:0071013">
    <property type="term" value="C:catalytic step 2 spliceosome"/>
    <property type="evidence" value="ECO:0007669"/>
    <property type="project" value="TreeGrafter"/>
</dbReference>
<dbReference type="Proteomes" id="UP001187531">
    <property type="component" value="Unassembled WGS sequence"/>
</dbReference>
<comment type="similarity">
    <text evidence="2 10">Belongs to the snRNP Sm proteins family. SmF/LSm6 subfamily.</text>
</comment>
<comment type="subcellular location">
    <subcellularLocation>
        <location evidence="1 10">Nucleus</location>
    </subcellularLocation>
</comment>
<name>A0AA88HHK1_ARTSF</name>
<dbReference type="InterPro" id="IPR010920">
    <property type="entry name" value="LSM_dom_sf"/>
</dbReference>
<keyword evidence="8 10" id="KW-0687">Ribonucleoprotein</keyword>
<dbReference type="PIRSF" id="PIRSF006609">
    <property type="entry name" value="snRNP_SmF"/>
    <property type="match status" value="1"/>
</dbReference>
<dbReference type="InterPro" id="IPR034100">
    <property type="entry name" value="Sm_F"/>
</dbReference>
<dbReference type="GO" id="GO:0034715">
    <property type="term" value="C:pICln-Sm protein complex"/>
    <property type="evidence" value="ECO:0007669"/>
    <property type="project" value="TreeGrafter"/>
</dbReference>
<comment type="caution">
    <text evidence="12">The sequence shown here is derived from an EMBL/GenBank/DDBJ whole genome shotgun (WGS) entry which is preliminary data.</text>
</comment>
<dbReference type="AlphaFoldDB" id="A0AA88HHK1"/>
<feature type="domain" description="Sm" evidence="11">
    <location>
        <begin position="8"/>
        <end position="79"/>
    </location>
</feature>
<evidence type="ECO:0000256" key="5">
    <source>
        <dbReference type="ARBA" id="ARBA00022884"/>
    </source>
</evidence>
<evidence type="ECO:0000313" key="12">
    <source>
        <dbReference type="EMBL" id="KAK2711428.1"/>
    </source>
</evidence>
<gene>
    <name evidence="12" type="ORF">QYM36_012561</name>
</gene>
<evidence type="ECO:0000313" key="13">
    <source>
        <dbReference type="Proteomes" id="UP001187531"/>
    </source>
</evidence>
<keyword evidence="5 10" id="KW-0694">RNA-binding</keyword>
<evidence type="ECO:0000256" key="9">
    <source>
        <dbReference type="ARBA" id="ARBA00030144"/>
    </source>
</evidence>
<proteinExistence type="inferred from homology"/>
<keyword evidence="3 10" id="KW-0507">mRNA processing</keyword>
<dbReference type="PANTHER" id="PTHR11021">
    <property type="entry name" value="SMALL NUCLEAR RIBONUCLEOPROTEIN F SNRNP-F"/>
    <property type="match status" value="1"/>
</dbReference>
<protein>
    <recommendedName>
        <fullName evidence="9">Sm protein F</fullName>
    </recommendedName>
</protein>
<dbReference type="SUPFAM" id="SSF50182">
    <property type="entry name" value="Sm-like ribonucleoproteins"/>
    <property type="match status" value="1"/>
</dbReference>